<name>A0ABZ0W4Y8_9BACT</name>
<feature type="chain" id="PRO_5046134694" description="Outer membrane protein beta-barrel domain-containing protein" evidence="1">
    <location>
        <begin position="21"/>
        <end position="172"/>
    </location>
</feature>
<evidence type="ECO:0000313" key="3">
    <source>
        <dbReference type="Proteomes" id="UP001325680"/>
    </source>
</evidence>
<protein>
    <recommendedName>
        <fullName evidence="4">Outer membrane protein beta-barrel domain-containing protein</fullName>
    </recommendedName>
</protein>
<dbReference type="RefSeq" id="WP_114792980.1">
    <property type="nucleotide sequence ID" value="NZ_CP139960.1"/>
</dbReference>
<feature type="signal peptide" evidence="1">
    <location>
        <begin position="1"/>
        <end position="20"/>
    </location>
</feature>
<dbReference type="SUPFAM" id="SSF56925">
    <property type="entry name" value="OMPA-like"/>
    <property type="match status" value="1"/>
</dbReference>
<evidence type="ECO:0008006" key="4">
    <source>
        <dbReference type="Google" id="ProtNLM"/>
    </source>
</evidence>
<organism evidence="2 3">
    <name type="scientific">Niabella yanshanensis</name>
    <dbReference type="NCBI Taxonomy" id="577386"/>
    <lineage>
        <taxon>Bacteria</taxon>
        <taxon>Pseudomonadati</taxon>
        <taxon>Bacteroidota</taxon>
        <taxon>Chitinophagia</taxon>
        <taxon>Chitinophagales</taxon>
        <taxon>Chitinophagaceae</taxon>
        <taxon>Niabella</taxon>
    </lineage>
</organism>
<proteinExistence type="predicted"/>
<reference evidence="2 3" key="1">
    <citation type="submission" date="2023-12" db="EMBL/GenBank/DDBJ databases">
        <title>Genome sequencing and assembly of bacterial species from a model synthetic community.</title>
        <authorList>
            <person name="Hogle S.L."/>
        </authorList>
    </citation>
    <scope>NUCLEOTIDE SEQUENCE [LARGE SCALE GENOMIC DNA]</scope>
    <source>
        <strain evidence="2 3">HAMBI_3031</strain>
    </source>
</reference>
<evidence type="ECO:0000313" key="2">
    <source>
        <dbReference type="EMBL" id="WQD37151.1"/>
    </source>
</evidence>
<keyword evidence="1" id="KW-0732">Signal</keyword>
<dbReference type="InterPro" id="IPR011250">
    <property type="entry name" value="OMP/PagP_B-barrel"/>
</dbReference>
<sequence>MKIKLTLGLALLSLSSALFAQSDYKQAIGARISPASNYDVFAASYKMFLAEQPALEFNLGIGGNRYAYFVNDYRTTTISASAAYQHHFAIKPVDGLKWYVGGGATVFHSSSKYDPFKGVSVGLFPTGGADYKFKKIPLNVSADWRPTFLVAKTDQYNGFYGDGFGIAARYTF</sequence>
<dbReference type="EMBL" id="CP139960">
    <property type="protein sequence ID" value="WQD37151.1"/>
    <property type="molecule type" value="Genomic_DNA"/>
</dbReference>
<gene>
    <name evidence="2" type="ORF">U0035_15885</name>
</gene>
<evidence type="ECO:0000256" key="1">
    <source>
        <dbReference type="SAM" id="SignalP"/>
    </source>
</evidence>
<keyword evidence="3" id="KW-1185">Reference proteome</keyword>
<accession>A0ABZ0W4Y8</accession>
<dbReference type="Proteomes" id="UP001325680">
    <property type="component" value="Chromosome"/>
</dbReference>